<comment type="catalytic activity">
    <reaction evidence="1">
        <text>(7,8-dihydropterin-6-yl)methyl diphosphate + 4-aminobenzoate = 7,8-dihydropteroate + diphosphate</text>
        <dbReference type="Rhea" id="RHEA:19949"/>
        <dbReference type="ChEBI" id="CHEBI:17836"/>
        <dbReference type="ChEBI" id="CHEBI:17839"/>
        <dbReference type="ChEBI" id="CHEBI:33019"/>
        <dbReference type="ChEBI" id="CHEBI:72950"/>
        <dbReference type="EC" id="2.5.1.15"/>
    </reaction>
</comment>
<dbReference type="InterPro" id="IPR011005">
    <property type="entry name" value="Dihydropteroate_synth-like_sf"/>
</dbReference>
<dbReference type="GO" id="GO:0046656">
    <property type="term" value="P:folic acid biosynthetic process"/>
    <property type="evidence" value="ECO:0007669"/>
    <property type="project" value="UniProtKB-KW"/>
</dbReference>
<sequence length="403" mass="44869">MEKQDGYNLRVVLIKDQKDAKKALVEVGTDQPGSRWMAPKAVHRVIRIKNLNSKAAVILKQEMLSRGGEAALSRGVGNFSVEETDCLLMGTLRQYDELRKKLKMQPFGLRRLADEIKEVLDNYDKKEIRTLRCRNLSLTLGERTLVMGILNVTPDSFSDGGKFYDPEIAIEHAHEMVDEGADIIDLGGESTRPVTWNEEPLSAAEEIQRIIPVLERLVREIKVPISIDTYKAETARAALEAGAHIINDIWGFQRDPKIASVAAEYDVPVILMHNKDGTEYQDLMGELLAFLRRSVEIALEAGVKPDQVILDPGIGFGKDVNQNRIVMRCLRELRSLGKPILLGTSRKSMIGKTLDLPADQRLEGSLATVVWGIAQGAADIVRVHDVKETVRAVRMTDAIVCSL</sequence>
<comment type="cofactor">
    <cofactor evidence="2">
        <name>Mg(2+)</name>
        <dbReference type="ChEBI" id="CHEBI:18420"/>
    </cofactor>
</comment>
<dbReference type="GO" id="GO:0004156">
    <property type="term" value="F:dihydropteroate synthase activity"/>
    <property type="evidence" value="ECO:0007669"/>
    <property type="project" value="UniProtKB-EC"/>
</dbReference>
<evidence type="ECO:0000256" key="9">
    <source>
        <dbReference type="ARBA" id="ARBA00022842"/>
    </source>
</evidence>
<reference evidence="15" key="1">
    <citation type="submission" date="2015-01" db="EMBL/GenBank/DDBJ databases">
        <authorList>
            <person name="Manzoor Shahid"/>
            <person name="Zubair Saima"/>
        </authorList>
    </citation>
    <scope>NUCLEOTIDE SEQUENCE [LARGE SCALE GENOMIC DNA]</scope>
    <source>
        <strain evidence="15">Sp3</strain>
    </source>
</reference>
<keyword evidence="7 14" id="KW-0808">Transferase</keyword>
<evidence type="ECO:0000259" key="13">
    <source>
        <dbReference type="PROSITE" id="PS50972"/>
    </source>
</evidence>
<keyword evidence="10" id="KW-0289">Folate biosynthesis</keyword>
<dbReference type="UniPathway" id="UPA00077">
    <property type="reaction ID" value="UER00156"/>
</dbReference>
<evidence type="ECO:0000256" key="2">
    <source>
        <dbReference type="ARBA" id="ARBA00001946"/>
    </source>
</evidence>
<dbReference type="PROSITE" id="PS00792">
    <property type="entry name" value="DHPS_1"/>
    <property type="match status" value="1"/>
</dbReference>
<dbReference type="Gene3D" id="3.20.20.20">
    <property type="entry name" value="Dihydropteroate synthase-like"/>
    <property type="match status" value="1"/>
</dbReference>
<keyword evidence="15" id="KW-1185">Reference proteome</keyword>
<evidence type="ECO:0000256" key="7">
    <source>
        <dbReference type="ARBA" id="ARBA00022679"/>
    </source>
</evidence>
<protein>
    <recommendedName>
        <fullName evidence="6">Dihydropteroate synthase</fullName>
        <ecNumber evidence="5">2.5.1.15</ecNumber>
    </recommendedName>
    <alternativeName>
        <fullName evidence="11">Dihydropteroate pyrophosphorylase</fullName>
    </alternativeName>
</protein>
<dbReference type="PANTHER" id="PTHR20941">
    <property type="entry name" value="FOLATE SYNTHESIS PROTEINS"/>
    <property type="match status" value="1"/>
</dbReference>
<evidence type="ECO:0000256" key="4">
    <source>
        <dbReference type="ARBA" id="ARBA00009503"/>
    </source>
</evidence>
<dbReference type="InterPro" id="IPR006390">
    <property type="entry name" value="DHP_synth_dom"/>
</dbReference>
<dbReference type="GO" id="GO:0046872">
    <property type="term" value="F:metal ion binding"/>
    <property type="evidence" value="ECO:0007669"/>
    <property type="project" value="UniProtKB-KW"/>
</dbReference>
<evidence type="ECO:0000256" key="10">
    <source>
        <dbReference type="ARBA" id="ARBA00022909"/>
    </source>
</evidence>
<keyword evidence="8" id="KW-0479">Metal-binding</keyword>
<evidence type="ECO:0000256" key="8">
    <source>
        <dbReference type="ARBA" id="ARBA00022723"/>
    </source>
</evidence>
<dbReference type="SUPFAM" id="SSF51717">
    <property type="entry name" value="Dihydropteroate synthetase-like"/>
    <property type="match status" value="1"/>
</dbReference>
<dbReference type="EC" id="2.5.1.15" evidence="5"/>
<dbReference type="EMBL" id="CDRZ01000233">
    <property type="protein sequence ID" value="CEO89116.1"/>
    <property type="molecule type" value="Genomic_DNA"/>
</dbReference>
<dbReference type="InterPro" id="IPR000489">
    <property type="entry name" value="Pterin-binding_dom"/>
</dbReference>
<dbReference type="InterPro" id="IPR045031">
    <property type="entry name" value="DHP_synth-like"/>
</dbReference>
<keyword evidence="9" id="KW-0460">Magnesium</keyword>
<dbReference type="GO" id="GO:0046654">
    <property type="term" value="P:tetrahydrofolate biosynthetic process"/>
    <property type="evidence" value="ECO:0007669"/>
    <property type="project" value="UniProtKB-UniPathway"/>
</dbReference>
<dbReference type="FunFam" id="3.20.20.20:FF:000006">
    <property type="entry name" value="Dihydropteroate synthase"/>
    <property type="match status" value="1"/>
</dbReference>
<dbReference type="PROSITE" id="PS00793">
    <property type="entry name" value="DHPS_2"/>
    <property type="match status" value="1"/>
</dbReference>
<dbReference type="AlphaFoldDB" id="A0A0B7MMB5"/>
<evidence type="ECO:0000313" key="15">
    <source>
        <dbReference type="Proteomes" id="UP000046155"/>
    </source>
</evidence>
<evidence type="ECO:0000256" key="5">
    <source>
        <dbReference type="ARBA" id="ARBA00012458"/>
    </source>
</evidence>
<organism evidence="14 15">
    <name type="scientific">Syntrophaceticus schinkii</name>
    <dbReference type="NCBI Taxonomy" id="499207"/>
    <lineage>
        <taxon>Bacteria</taxon>
        <taxon>Bacillati</taxon>
        <taxon>Bacillota</taxon>
        <taxon>Clostridia</taxon>
        <taxon>Thermoanaerobacterales</taxon>
        <taxon>Thermoanaerobacterales Family III. Incertae Sedis</taxon>
        <taxon>Syntrophaceticus</taxon>
    </lineage>
</organism>
<feature type="domain" description="Pterin-binding" evidence="13">
    <location>
        <begin position="144"/>
        <end position="394"/>
    </location>
</feature>
<accession>A0A0B7MMB5</accession>
<comment type="similarity">
    <text evidence="4">Belongs to the DHPS family.</text>
</comment>
<dbReference type="PROSITE" id="PS50972">
    <property type="entry name" value="PTERIN_BINDING"/>
    <property type="match status" value="1"/>
</dbReference>
<dbReference type="Proteomes" id="UP000046155">
    <property type="component" value="Unassembled WGS sequence"/>
</dbReference>
<evidence type="ECO:0000256" key="12">
    <source>
        <dbReference type="ARBA" id="ARBA00053449"/>
    </source>
</evidence>
<dbReference type="Pfam" id="PF00809">
    <property type="entry name" value="Pterin_bind"/>
    <property type="match status" value="1"/>
</dbReference>
<evidence type="ECO:0000313" key="14">
    <source>
        <dbReference type="EMBL" id="CEO89116.1"/>
    </source>
</evidence>
<comment type="pathway">
    <text evidence="3">Cofactor biosynthesis; tetrahydrofolate biosynthesis; 7,8-dihydrofolate from 2-amino-4-hydroxy-6-hydroxymethyl-7,8-dihydropteridine diphosphate and 4-aminobenzoate: step 1/2.</text>
</comment>
<evidence type="ECO:0000256" key="1">
    <source>
        <dbReference type="ARBA" id="ARBA00000012"/>
    </source>
</evidence>
<proteinExistence type="inferred from homology"/>
<dbReference type="NCBIfam" id="TIGR01496">
    <property type="entry name" value="DHPS"/>
    <property type="match status" value="1"/>
</dbReference>
<gene>
    <name evidence="14" type="primary">folP</name>
    <name evidence="14" type="ORF">SSCH_370014</name>
</gene>
<dbReference type="PANTHER" id="PTHR20941:SF1">
    <property type="entry name" value="FOLIC ACID SYNTHESIS PROTEIN FOL1"/>
    <property type="match status" value="1"/>
</dbReference>
<evidence type="ECO:0000256" key="3">
    <source>
        <dbReference type="ARBA" id="ARBA00004763"/>
    </source>
</evidence>
<name>A0A0B7MMB5_9FIRM</name>
<evidence type="ECO:0000256" key="6">
    <source>
        <dbReference type="ARBA" id="ARBA00016919"/>
    </source>
</evidence>
<dbReference type="GO" id="GO:0005829">
    <property type="term" value="C:cytosol"/>
    <property type="evidence" value="ECO:0007669"/>
    <property type="project" value="TreeGrafter"/>
</dbReference>
<dbReference type="CDD" id="cd00739">
    <property type="entry name" value="DHPS"/>
    <property type="match status" value="1"/>
</dbReference>
<comment type="function">
    <text evidence="12">Catalyzes the condensation of para-aminobenzoate (pABA) with 6-hydroxymethyl-7,8-dihydropterin diphosphate (DHPt-PP) to form 7,8-dihydropteroate (H2Pte), the immediate precursor of folate derivatives.</text>
</comment>
<evidence type="ECO:0000256" key="11">
    <source>
        <dbReference type="ARBA" id="ARBA00030193"/>
    </source>
</evidence>